<dbReference type="PANTHER" id="PTHR30055:SF196">
    <property type="entry name" value="HTH-TYPE TRANSCRIPTIONAL REGULATOR RUTR"/>
    <property type="match status" value="1"/>
</dbReference>
<feature type="DNA-binding region" description="H-T-H motif" evidence="2">
    <location>
        <begin position="37"/>
        <end position="56"/>
    </location>
</feature>
<feature type="domain" description="HTH tetR-type" evidence="3">
    <location>
        <begin position="14"/>
        <end position="74"/>
    </location>
</feature>
<accession>A0ABT4ZEV5</accession>
<dbReference type="InterPro" id="IPR036271">
    <property type="entry name" value="Tet_transcr_reg_TetR-rel_C_sf"/>
</dbReference>
<dbReference type="RefSeq" id="WP_271889011.1">
    <property type="nucleotide sequence ID" value="NZ_JAQBIE010000011.1"/>
</dbReference>
<proteinExistence type="predicted"/>
<dbReference type="PROSITE" id="PS50977">
    <property type="entry name" value="HTH_TETR_2"/>
    <property type="match status" value="1"/>
</dbReference>
<dbReference type="InterPro" id="IPR050109">
    <property type="entry name" value="HTH-type_TetR-like_transc_reg"/>
</dbReference>
<dbReference type="InterPro" id="IPR009057">
    <property type="entry name" value="Homeodomain-like_sf"/>
</dbReference>
<organism evidence="4 5">
    <name type="scientific">Paracoccus onchidii</name>
    <dbReference type="NCBI Taxonomy" id="3017813"/>
    <lineage>
        <taxon>Bacteria</taxon>
        <taxon>Pseudomonadati</taxon>
        <taxon>Pseudomonadota</taxon>
        <taxon>Alphaproteobacteria</taxon>
        <taxon>Rhodobacterales</taxon>
        <taxon>Paracoccaceae</taxon>
        <taxon>Paracoccus</taxon>
    </lineage>
</organism>
<keyword evidence="5" id="KW-1185">Reference proteome</keyword>
<dbReference type="Pfam" id="PF08362">
    <property type="entry name" value="TetR_C_3"/>
    <property type="match status" value="1"/>
</dbReference>
<dbReference type="PRINTS" id="PR00455">
    <property type="entry name" value="HTHTETR"/>
</dbReference>
<dbReference type="Gene3D" id="1.10.10.60">
    <property type="entry name" value="Homeodomain-like"/>
    <property type="match status" value="1"/>
</dbReference>
<evidence type="ECO:0000256" key="2">
    <source>
        <dbReference type="PROSITE-ProRule" id="PRU00335"/>
    </source>
</evidence>
<comment type="caution">
    <text evidence="4">The sequence shown here is derived from an EMBL/GenBank/DDBJ whole genome shotgun (WGS) entry which is preliminary data.</text>
</comment>
<dbReference type="InterPro" id="IPR001647">
    <property type="entry name" value="HTH_TetR"/>
</dbReference>
<reference evidence="4" key="1">
    <citation type="submission" date="2022-12" db="EMBL/GenBank/DDBJ databases">
        <title>Paracoccus onchidii sp. nov., isolated from a marine invertebrate from the South China Sea.</title>
        <authorList>
            <person name="Xu S."/>
            <person name="Liu Z."/>
            <person name="Xu Y."/>
        </authorList>
    </citation>
    <scope>NUCLEOTIDE SEQUENCE</scope>
    <source>
        <strain evidence="4">Z330</strain>
    </source>
</reference>
<name>A0ABT4ZEV5_9RHOB</name>
<evidence type="ECO:0000256" key="1">
    <source>
        <dbReference type="ARBA" id="ARBA00023125"/>
    </source>
</evidence>
<evidence type="ECO:0000313" key="4">
    <source>
        <dbReference type="EMBL" id="MDB6177896.1"/>
    </source>
</evidence>
<dbReference type="Proteomes" id="UP001165641">
    <property type="component" value="Unassembled WGS sequence"/>
</dbReference>
<evidence type="ECO:0000313" key="5">
    <source>
        <dbReference type="Proteomes" id="UP001165641"/>
    </source>
</evidence>
<keyword evidence="1 2" id="KW-0238">DNA-binding</keyword>
<dbReference type="EMBL" id="JAQBIE010000011">
    <property type="protein sequence ID" value="MDB6177896.1"/>
    <property type="molecule type" value="Genomic_DNA"/>
</dbReference>
<evidence type="ECO:0000259" key="3">
    <source>
        <dbReference type="PROSITE" id="PS50977"/>
    </source>
</evidence>
<dbReference type="InterPro" id="IPR013573">
    <property type="entry name" value="Tscrpt_reg_YcdC_C"/>
</dbReference>
<dbReference type="SUPFAM" id="SSF46689">
    <property type="entry name" value="Homeodomain-like"/>
    <property type="match status" value="1"/>
</dbReference>
<dbReference type="PANTHER" id="PTHR30055">
    <property type="entry name" value="HTH-TYPE TRANSCRIPTIONAL REGULATOR RUTR"/>
    <property type="match status" value="1"/>
</dbReference>
<dbReference type="Pfam" id="PF00440">
    <property type="entry name" value="TetR_N"/>
    <property type="match status" value="1"/>
</dbReference>
<protein>
    <submittedName>
        <fullName evidence="4">TetR family transcriptional regulator C-terminal domain-containing protein</fullName>
    </submittedName>
</protein>
<gene>
    <name evidence="4" type="ORF">PAF17_10320</name>
</gene>
<sequence>MTEDSKPPLTRIQQKNRDIILEAALTVFSTRGLRGATIDRIADAAGLSKPNVLYYFGSKDEIYRTLLTALLDTWLAPMLNIDSNGQPMDEVLGYVAAKLQLSRDYPRESRLFAYEVLQGAPHLEGILGGRLRDLVENTVAVLERWMAQGRLKPVEPHHLIFSIWALTQHYADFDVQVRAVLGPGHDPYAEAELYLENLFRQMLEP</sequence>
<dbReference type="SUPFAM" id="SSF48498">
    <property type="entry name" value="Tetracyclin repressor-like, C-terminal domain"/>
    <property type="match status" value="1"/>
</dbReference>
<dbReference type="Gene3D" id="1.10.357.10">
    <property type="entry name" value="Tetracycline Repressor, domain 2"/>
    <property type="match status" value="1"/>
</dbReference>